<dbReference type="SUPFAM" id="SSF56801">
    <property type="entry name" value="Acetyl-CoA synthetase-like"/>
    <property type="match status" value="1"/>
</dbReference>
<dbReference type="InterPro" id="IPR025110">
    <property type="entry name" value="AMP-bd_C"/>
</dbReference>
<dbReference type="EMBL" id="JABAGA010000005">
    <property type="protein sequence ID" value="NMF09767.1"/>
    <property type="molecule type" value="Genomic_DNA"/>
</dbReference>
<dbReference type="Proteomes" id="UP000589552">
    <property type="component" value="Unassembled WGS sequence"/>
</dbReference>
<feature type="compositionally biased region" description="Basic and acidic residues" evidence="3">
    <location>
        <begin position="1"/>
        <end position="11"/>
    </location>
</feature>
<comment type="caution">
    <text evidence="6">The sequence shown here is derived from an EMBL/GenBank/DDBJ whole genome shotgun (WGS) entry which is preliminary data.</text>
</comment>
<dbReference type="InterPro" id="IPR000873">
    <property type="entry name" value="AMP-dep_synth/lig_dom"/>
</dbReference>
<feature type="compositionally biased region" description="Gly residues" evidence="3">
    <location>
        <begin position="584"/>
        <end position="595"/>
    </location>
</feature>
<evidence type="ECO:0000259" key="5">
    <source>
        <dbReference type="Pfam" id="PF13193"/>
    </source>
</evidence>
<dbReference type="CDD" id="cd04433">
    <property type="entry name" value="AFD_class_I"/>
    <property type="match status" value="1"/>
</dbReference>
<dbReference type="AlphaFoldDB" id="A0A7X9XTH7"/>
<dbReference type="InterPro" id="IPR045851">
    <property type="entry name" value="AMP-bd_C_sf"/>
</dbReference>
<name>A0A7X9XTH7_9CORY</name>
<comment type="similarity">
    <text evidence="1">Belongs to the ATP-dependent AMP-binding enzyme family.</text>
</comment>
<sequence length="617" mass="67051">MSAKTDARATTHADPAGAGTADKLRTRARNSLRGTTDLLRGLAPVTKAGVLGAMGPGAMGKAAGSIYRWDFLPSGLLGIAAARDPHHTAIIDDGGSMTYAEFDDNANRLARALRHGDIRPRDRIGLMCRNHRGFLLALCAHGRLGTDLVLLNTGASAEQTRAVIREQKLDFLFIDEEFTHLLPDDFDQCPVAVSWLEDYQDTSSVREGWTSMREMLRTAPPEAWPTADLPKRPRRGRVIVLTSGTTGTPKGARRPEPKSWMPASSIMSRIPLRHNRPAYLAAPMFHTWGFATAQLCIALRSTMILRRHFEPSDALRIIEAHNPHTIFLVPTMLQRMLEVMPDDYDVSTSPLEVIASCGSAIPEHIVKQALDRFGPVLYNQYGSTEVSWATIANPAELAENPTTAGRAPLGTRIAIRDDEGNELPEGETGRIFVGNGMLYEGYTRPGADKEIIDGMICTGDLGRLEDGMLYISGREDDMIVSGGENVFPRETEDALSDLPGVRECCVYGVDDDRFGQALVAWVVRTDSPEGEALTTEDIRAHVKNRLARHSVPRETVFMDELPRNAVGKVVPRMLPKPWEDGGEGEGGSSGAGSSGAGTSTDADGAQLVGQDRLRPAG</sequence>
<dbReference type="InterPro" id="IPR042099">
    <property type="entry name" value="ANL_N_sf"/>
</dbReference>
<dbReference type="GO" id="GO:0006631">
    <property type="term" value="P:fatty acid metabolic process"/>
    <property type="evidence" value="ECO:0007669"/>
    <property type="project" value="TreeGrafter"/>
</dbReference>
<keyword evidence="2" id="KW-0436">Ligase</keyword>
<dbReference type="Pfam" id="PF00501">
    <property type="entry name" value="AMP-binding"/>
    <property type="match status" value="1"/>
</dbReference>
<accession>A0A7X9XTH7</accession>
<feature type="domain" description="AMP-dependent synthetase/ligase" evidence="4">
    <location>
        <begin position="80"/>
        <end position="442"/>
    </location>
</feature>
<feature type="domain" description="AMP-binding enzyme C-terminal" evidence="5">
    <location>
        <begin position="490"/>
        <end position="568"/>
    </location>
</feature>
<dbReference type="Gene3D" id="3.30.300.30">
    <property type="match status" value="1"/>
</dbReference>
<dbReference type="Pfam" id="PF13193">
    <property type="entry name" value="AMP-binding_C"/>
    <property type="match status" value="1"/>
</dbReference>
<evidence type="ECO:0000313" key="6">
    <source>
        <dbReference type="EMBL" id="NMF09767.1"/>
    </source>
</evidence>
<evidence type="ECO:0000313" key="7">
    <source>
        <dbReference type="Proteomes" id="UP000589552"/>
    </source>
</evidence>
<evidence type="ECO:0000259" key="4">
    <source>
        <dbReference type="Pfam" id="PF00501"/>
    </source>
</evidence>
<dbReference type="PROSITE" id="PS00455">
    <property type="entry name" value="AMP_BINDING"/>
    <property type="match status" value="1"/>
</dbReference>
<evidence type="ECO:0000256" key="3">
    <source>
        <dbReference type="SAM" id="MobiDB-lite"/>
    </source>
</evidence>
<dbReference type="GO" id="GO:0031956">
    <property type="term" value="F:medium-chain fatty acid-CoA ligase activity"/>
    <property type="evidence" value="ECO:0007669"/>
    <property type="project" value="TreeGrafter"/>
</dbReference>
<proteinExistence type="inferred from homology"/>
<feature type="region of interest" description="Disordered" evidence="3">
    <location>
        <begin position="1"/>
        <end position="23"/>
    </location>
</feature>
<gene>
    <name evidence="6" type="ORF">HF852_09195</name>
</gene>
<dbReference type="InterPro" id="IPR020845">
    <property type="entry name" value="AMP-binding_CS"/>
</dbReference>
<reference evidence="6 7" key="1">
    <citation type="submission" date="2020-04" db="EMBL/GenBank/DDBJ databases">
        <authorList>
            <person name="Hitch T.C.A."/>
            <person name="Wylensek D."/>
            <person name="Clavel T."/>
        </authorList>
    </citation>
    <scope>NUCLEOTIDE SEQUENCE [LARGE SCALE GENOMIC DNA]</scope>
    <source>
        <strain evidence="6 7">BL-383-APC-2I</strain>
    </source>
</reference>
<evidence type="ECO:0000256" key="1">
    <source>
        <dbReference type="ARBA" id="ARBA00006432"/>
    </source>
</evidence>
<dbReference type="Gene3D" id="3.40.50.12780">
    <property type="entry name" value="N-terminal domain of ligase-like"/>
    <property type="match status" value="1"/>
</dbReference>
<organism evidence="6 7">
    <name type="scientific">Corynebacterium xerosis</name>
    <dbReference type="NCBI Taxonomy" id="1725"/>
    <lineage>
        <taxon>Bacteria</taxon>
        <taxon>Bacillati</taxon>
        <taxon>Actinomycetota</taxon>
        <taxon>Actinomycetes</taxon>
        <taxon>Mycobacteriales</taxon>
        <taxon>Corynebacteriaceae</taxon>
        <taxon>Corynebacterium</taxon>
    </lineage>
</organism>
<dbReference type="PANTHER" id="PTHR43201">
    <property type="entry name" value="ACYL-COA SYNTHETASE"/>
    <property type="match status" value="1"/>
</dbReference>
<protein>
    <submittedName>
        <fullName evidence="6">AMP-binding protein</fullName>
    </submittedName>
</protein>
<evidence type="ECO:0000256" key="2">
    <source>
        <dbReference type="ARBA" id="ARBA00022598"/>
    </source>
</evidence>
<dbReference type="PANTHER" id="PTHR43201:SF5">
    <property type="entry name" value="MEDIUM-CHAIN ACYL-COA LIGASE ACSF2, MITOCHONDRIAL"/>
    <property type="match status" value="1"/>
</dbReference>
<feature type="region of interest" description="Disordered" evidence="3">
    <location>
        <begin position="571"/>
        <end position="617"/>
    </location>
</feature>
<dbReference type="RefSeq" id="WP_168938054.1">
    <property type="nucleotide sequence ID" value="NZ_JABAGA010000005.1"/>
</dbReference>